<dbReference type="InterPro" id="IPR050348">
    <property type="entry name" value="Protein-Tyr_Phosphatase"/>
</dbReference>
<dbReference type="InterPro" id="IPR000242">
    <property type="entry name" value="PTP_cat"/>
</dbReference>
<protein>
    <submittedName>
        <fullName evidence="2">Protein-tyrosine phosphatase</fullName>
    </submittedName>
</protein>
<dbReference type="Pfam" id="PF00102">
    <property type="entry name" value="Y_phosphatase"/>
    <property type="match status" value="1"/>
</dbReference>
<dbReference type="SUPFAM" id="SSF52799">
    <property type="entry name" value="(Phosphotyrosine protein) phosphatases II"/>
    <property type="match status" value="1"/>
</dbReference>
<dbReference type="PANTHER" id="PTHR19134">
    <property type="entry name" value="RECEPTOR-TYPE TYROSINE-PROTEIN PHOSPHATASE"/>
    <property type="match status" value="1"/>
</dbReference>
<dbReference type="PROSITE" id="PS50055">
    <property type="entry name" value="TYR_PHOSPHATASE_PTP"/>
    <property type="match status" value="1"/>
</dbReference>
<reference evidence="2 3" key="1">
    <citation type="submission" date="2013-12" db="EMBL/GenBank/DDBJ databases">
        <title>Draft genome of the parsitic nematode Ancylostoma duodenale.</title>
        <authorList>
            <person name="Mitreva M."/>
        </authorList>
    </citation>
    <scope>NUCLEOTIDE SEQUENCE [LARGE SCALE GENOMIC DNA]</scope>
    <source>
        <strain evidence="2 3">Zhejiang</strain>
    </source>
</reference>
<dbReference type="InterPro" id="IPR029021">
    <property type="entry name" value="Prot-tyrosine_phosphatase-like"/>
</dbReference>
<sequence>MAAPKKKAAAAAGRKRASRMGIPLSAEGERPVDLVTHIQKQTQKQRQLMFDQITAASRINCKGFLENRAHNRVPVPIHEKKRVFLTVVKEGDSEYFPATYACCERDDYILTQAPTKENYRDFWRMVWRDGCKICVSLSEKLSDSNPDLCYPYWPMTEGGKMEIEGNRFVIECQKKTDFKGYIIYDLRLTSTDPSVDANKSVVQAKEAQPPAEDEPSENKKARAITLMHYERWPTNEWPDLDLLGPFVQALSKKEIQIMRKSLDNYIPPVVIQSHDGLGRAPVIWVSTILMKDIEKKECFDVEDLAKKCAR</sequence>
<accession>A0A0C2D6P4</accession>
<evidence type="ECO:0000313" key="2">
    <source>
        <dbReference type="EMBL" id="KIH57787.1"/>
    </source>
</evidence>
<evidence type="ECO:0000313" key="3">
    <source>
        <dbReference type="Proteomes" id="UP000054047"/>
    </source>
</evidence>
<dbReference type="SMART" id="SM00194">
    <property type="entry name" value="PTPc"/>
    <property type="match status" value="1"/>
</dbReference>
<feature type="domain" description="Tyrosine-protein phosphatase" evidence="1">
    <location>
        <begin position="66"/>
        <end position="310"/>
    </location>
</feature>
<evidence type="ECO:0000259" key="1">
    <source>
        <dbReference type="PROSITE" id="PS50055"/>
    </source>
</evidence>
<dbReference type="PRINTS" id="PR00700">
    <property type="entry name" value="PRTYPHPHTASE"/>
</dbReference>
<name>A0A0C2D6P4_9BILA</name>
<proteinExistence type="predicted"/>
<dbReference type="AlphaFoldDB" id="A0A0C2D6P4"/>
<dbReference type="GO" id="GO:0004725">
    <property type="term" value="F:protein tyrosine phosphatase activity"/>
    <property type="evidence" value="ECO:0007669"/>
    <property type="project" value="InterPro"/>
</dbReference>
<dbReference type="Proteomes" id="UP000054047">
    <property type="component" value="Unassembled WGS sequence"/>
</dbReference>
<dbReference type="Gene3D" id="3.90.190.10">
    <property type="entry name" value="Protein tyrosine phosphatase superfamily"/>
    <property type="match status" value="1"/>
</dbReference>
<dbReference type="CDD" id="cd00047">
    <property type="entry name" value="PTPc"/>
    <property type="match status" value="1"/>
</dbReference>
<gene>
    <name evidence="2" type="ORF">ANCDUO_12017</name>
</gene>
<dbReference type="PANTHER" id="PTHR19134:SF561">
    <property type="entry name" value="PROTEIN TYROSINE PHOSPHATASE 36E, ISOFORM A"/>
    <property type="match status" value="1"/>
</dbReference>
<keyword evidence="3" id="KW-1185">Reference proteome</keyword>
<dbReference type="OrthoDB" id="5849916at2759"/>
<organism evidence="2 3">
    <name type="scientific">Ancylostoma duodenale</name>
    <dbReference type="NCBI Taxonomy" id="51022"/>
    <lineage>
        <taxon>Eukaryota</taxon>
        <taxon>Metazoa</taxon>
        <taxon>Ecdysozoa</taxon>
        <taxon>Nematoda</taxon>
        <taxon>Chromadorea</taxon>
        <taxon>Rhabditida</taxon>
        <taxon>Rhabditina</taxon>
        <taxon>Rhabditomorpha</taxon>
        <taxon>Strongyloidea</taxon>
        <taxon>Ancylostomatidae</taxon>
        <taxon>Ancylostomatinae</taxon>
        <taxon>Ancylostoma</taxon>
    </lineage>
</organism>
<dbReference type="EMBL" id="KN733934">
    <property type="protein sequence ID" value="KIH57787.1"/>
    <property type="molecule type" value="Genomic_DNA"/>
</dbReference>